<keyword evidence="2" id="KW-0472">Membrane</keyword>
<evidence type="ECO:0000256" key="2">
    <source>
        <dbReference type="SAM" id="Phobius"/>
    </source>
</evidence>
<dbReference type="OrthoDB" id="201656at2759"/>
<proteinExistence type="predicted"/>
<feature type="domain" description="Enoyl reductase (ER)" evidence="3">
    <location>
        <begin position="10"/>
        <end position="279"/>
    </location>
</feature>
<dbReference type="InterPro" id="IPR020843">
    <property type="entry name" value="ER"/>
</dbReference>
<feature type="region of interest" description="Disordered" evidence="1">
    <location>
        <begin position="1"/>
        <end position="23"/>
    </location>
</feature>
<feature type="transmembrane region" description="Helical" evidence="2">
    <location>
        <begin position="222"/>
        <end position="244"/>
    </location>
</feature>
<dbReference type="SMART" id="SM00829">
    <property type="entry name" value="PKS_ER"/>
    <property type="match status" value="1"/>
</dbReference>
<dbReference type="Pfam" id="PF13602">
    <property type="entry name" value="ADH_zinc_N_2"/>
    <property type="match status" value="1"/>
</dbReference>
<dbReference type="GO" id="GO:0016491">
    <property type="term" value="F:oxidoreductase activity"/>
    <property type="evidence" value="ECO:0007669"/>
    <property type="project" value="InterPro"/>
</dbReference>
<dbReference type="eggNOG" id="KOG1198">
    <property type="taxonomic scope" value="Eukaryota"/>
</dbReference>
<keyword evidence="2" id="KW-0812">Transmembrane</keyword>
<organism evidence="4 5">
    <name type="scientific">Dothistroma septosporum (strain NZE10 / CBS 128990)</name>
    <name type="common">Red band needle blight fungus</name>
    <name type="synonym">Mycosphaerella pini</name>
    <dbReference type="NCBI Taxonomy" id="675120"/>
    <lineage>
        <taxon>Eukaryota</taxon>
        <taxon>Fungi</taxon>
        <taxon>Dikarya</taxon>
        <taxon>Ascomycota</taxon>
        <taxon>Pezizomycotina</taxon>
        <taxon>Dothideomycetes</taxon>
        <taxon>Dothideomycetidae</taxon>
        <taxon>Mycosphaerellales</taxon>
        <taxon>Mycosphaerellaceae</taxon>
        <taxon>Dothistroma</taxon>
    </lineage>
</organism>
<keyword evidence="2" id="KW-1133">Transmembrane helix</keyword>
<dbReference type="Proteomes" id="UP000016933">
    <property type="component" value="Unassembled WGS sequence"/>
</dbReference>
<dbReference type="PANTHER" id="PTHR44013">
    <property type="entry name" value="ZINC-TYPE ALCOHOL DEHYDROGENASE-LIKE PROTEIN C16A3.02C"/>
    <property type="match status" value="1"/>
</dbReference>
<sequence>MPDRPSRRFRPNKSPRLRSSTPTPIRTFNGHLIHVHAVSLQTHGPKGPQIAIVHRLALPNPCIPGFDVVGEIVALADGSSLEPGQIAFGLSASTLDGGAALVEYTAVPADVLVTMSKGMEMTDVASIPTGGSTAYQSVVSLDKHGDKVSTNGGFGGVGTHGIQFAKIVGAHVVASCSRRNVEVCWSLGADAGRPFDFVVDNVCNGFDLYCKMHTFSSSEAKYMVVGWGPSLAAIGFILMASLTVEGKLKAVIDSSSSIENTVNACRKLKSGRAVGKIVEEVAGK</sequence>
<dbReference type="InterPro" id="IPR011032">
    <property type="entry name" value="GroES-like_sf"/>
</dbReference>
<dbReference type="Gene3D" id="3.40.50.720">
    <property type="entry name" value="NAD(P)-binding Rossmann-like Domain"/>
    <property type="match status" value="1"/>
</dbReference>
<dbReference type="PANTHER" id="PTHR44013:SF1">
    <property type="entry name" value="ZINC-TYPE ALCOHOL DEHYDROGENASE-LIKE PROTEIN C16A3.02C"/>
    <property type="match status" value="1"/>
</dbReference>
<evidence type="ECO:0000259" key="3">
    <source>
        <dbReference type="SMART" id="SM00829"/>
    </source>
</evidence>
<reference evidence="5" key="1">
    <citation type="journal article" date="2012" name="PLoS Genet.">
        <title>The genomes of the fungal plant pathogens Cladosporium fulvum and Dothistroma septosporum reveal adaptation to different hosts and lifestyles but also signatures of common ancestry.</title>
        <authorList>
            <person name="de Wit P.J.G.M."/>
            <person name="van der Burgt A."/>
            <person name="Oekmen B."/>
            <person name="Stergiopoulos I."/>
            <person name="Abd-Elsalam K.A."/>
            <person name="Aerts A.L."/>
            <person name="Bahkali A.H."/>
            <person name="Beenen H.G."/>
            <person name="Chettri P."/>
            <person name="Cox M.P."/>
            <person name="Datema E."/>
            <person name="de Vries R.P."/>
            <person name="Dhillon B."/>
            <person name="Ganley A.R."/>
            <person name="Griffiths S.A."/>
            <person name="Guo Y."/>
            <person name="Hamelin R.C."/>
            <person name="Henrissat B."/>
            <person name="Kabir M.S."/>
            <person name="Jashni M.K."/>
            <person name="Kema G."/>
            <person name="Klaubauf S."/>
            <person name="Lapidus A."/>
            <person name="Levasseur A."/>
            <person name="Lindquist E."/>
            <person name="Mehrabi R."/>
            <person name="Ohm R.A."/>
            <person name="Owen T.J."/>
            <person name="Salamov A."/>
            <person name="Schwelm A."/>
            <person name="Schijlen E."/>
            <person name="Sun H."/>
            <person name="van den Burg H.A."/>
            <person name="van Ham R.C.H.J."/>
            <person name="Zhang S."/>
            <person name="Goodwin S.B."/>
            <person name="Grigoriev I.V."/>
            <person name="Collemare J."/>
            <person name="Bradshaw R.E."/>
        </authorList>
    </citation>
    <scope>NUCLEOTIDE SEQUENCE [LARGE SCALE GENOMIC DNA]</scope>
    <source>
        <strain evidence="5">NZE10 / CBS 128990</strain>
    </source>
</reference>
<keyword evidence="5" id="KW-1185">Reference proteome</keyword>
<accession>N1PMU8</accession>
<evidence type="ECO:0000256" key="1">
    <source>
        <dbReference type="SAM" id="MobiDB-lite"/>
    </source>
</evidence>
<evidence type="ECO:0000313" key="5">
    <source>
        <dbReference type="Proteomes" id="UP000016933"/>
    </source>
</evidence>
<reference evidence="4 5" key="2">
    <citation type="journal article" date="2012" name="PLoS Pathog.">
        <title>Diverse lifestyles and strategies of plant pathogenesis encoded in the genomes of eighteen Dothideomycetes fungi.</title>
        <authorList>
            <person name="Ohm R.A."/>
            <person name="Feau N."/>
            <person name="Henrissat B."/>
            <person name="Schoch C.L."/>
            <person name="Horwitz B.A."/>
            <person name="Barry K.W."/>
            <person name="Condon B.J."/>
            <person name="Copeland A.C."/>
            <person name="Dhillon B."/>
            <person name="Glaser F."/>
            <person name="Hesse C.N."/>
            <person name="Kosti I."/>
            <person name="LaButti K."/>
            <person name="Lindquist E.A."/>
            <person name="Lucas S."/>
            <person name="Salamov A.A."/>
            <person name="Bradshaw R.E."/>
            <person name="Ciuffetti L."/>
            <person name="Hamelin R.C."/>
            <person name="Kema G.H.J."/>
            <person name="Lawrence C."/>
            <person name="Scott J.A."/>
            <person name="Spatafora J.W."/>
            <person name="Turgeon B.G."/>
            <person name="de Wit P.J.G.M."/>
            <person name="Zhong S."/>
            <person name="Goodwin S.B."/>
            <person name="Grigoriev I.V."/>
        </authorList>
    </citation>
    <scope>NUCLEOTIDE SEQUENCE [LARGE SCALE GENOMIC DNA]</scope>
    <source>
        <strain evidence="5">NZE10 / CBS 128990</strain>
    </source>
</reference>
<gene>
    <name evidence="4" type="ORF">DOTSEDRAFT_62725</name>
</gene>
<evidence type="ECO:0000313" key="4">
    <source>
        <dbReference type="EMBL" id="EME44243.1"/>
    </source>
</evidence>
<dbReference type="EMBL" id="KB446539">
    <property type="protein sequence ID" value="EME44243.1"/>
    <property type="molecule type" value="Genomic_DNA"/>
</dbReference>
<protein>
    <recommendedName>
        <fullName evidence="3">Enoyl reductase (ER) domain-containing protein</fullName>
    </recommendedName>
</protein>
<dbReference type="Gene3D" id="3.90.180.10">
    <property type="entry name" value="Medium-chain alcohol dehydrogenases, catalytic domain"/>
    <property type="match status" value="1"/>
</dbReference>
<dbReference type="InterPro" id="IPR052733">
    <property type="entry name" value="Chloroplast_QOR"/>
</dbReference>
<dbReference type="InterPro" id="IPR036291">
    <property type="entry name" value="NAD(P)-bd_dom_sf"/>
</dbReference>
<feature type="compositionally biased region" description="Basic residues" evidence="1">
    <location>
        <begin position="7"/>
        <end position="16"/>
    </location>
</feature>
<dbReference type="STRING" id="675120.N1PMU8"/>
<dbReference type="SUPFAM" id="SSF50129">
    <property type="entry name" value="GroES-like"/>
    <property type="match status" value="1"/>
</dbReference>
<dbReference type="HOGENOM" id="CLU_026673_3_3_1"/>
<dbReference type="SUPFAM" id="SSF51735">
    <property type="entry name" value="NAD(P)-binding Rossmann-fold domains"/>
    <property type="match status" value="1"/>
</dbReference>
<dbReference type="AlphaFoldDB" id="N1PMU8"/>
<name>N1PMU8_DOTSN</name>